<dbReference type="PANTHER" id="PTHR10642">
    <property type="entry name" value="RIBONUCLEASE H1"/>
    <property type="match status" value="1"/>
</dbReference>
<dbReference type="AlphaFoldDB" id="A0AA39NWU9"/>
<gene>
    <name evidence="10" type="ORF">IW261DRAFT_1404232</name>
</gene>
<evidence type="ECO:0000256" key="3">
    <source>
        <dbReference type="ARBA" id="ARBA00012180"/>
    </source>
</evidence>
<evidence type="ECO:0000313" key="10">
    <source>
        <dbReference type="EMBL" id="KAK0473334.1"/>
    </source>
</evidence>
<dbReference type="InterPro" id="IPR050092">
    <property type="entry name" value="RNase_H"/>
</dbReference>
<dbReference type="InterPro" id="IPR002156">
    <property type="entry name" value="RNaseH_domain"/>
</dbReference>
<dbReference type="Gene3D" id="3.60.10.10">
    <property type="entry name" value="Endonuclease/exonuclease/phosphatase"/>
    <property type="match status" value="1"/>
</dbReference>
<feature type="region of interest" description="Disordered" evidence="8">
    <location>
        <begin position="372"/>
        <end position="392"/>
    </location>
</feature>
<organism evidence="10 11">
    <name type="scientific">Armillaria novae-zelandiae</name>
    <dbReference type="NCBI Taxonomy" id="153914"/>
    <lineage>
        <taxon>Eukaryota</taxon>
        <taxon>Fungi</taxon>
        <taxon>Dikarya</taxon>
        <taxon>Basidiomycota</taxon>
        <taxon>Agaricomycotina</taxon>
        <taxon>Agaricomycetes</taxon>
        <taxon>Agaricomycetidae</taxon>
        <taxon>Agaricales</taxon>
        <taxon>Marasmiineae</taxon>
        <taxon>Physalacriaceae</taxon>
        <taxon>Armillaria</taxon>
    </lineage>
</organism>
<protein>
    <recommendedName>
        <fullName evidence="3">ribonuclease H</fullName>
        <ecNumber evidence="3">3.1.26.4</ecNumber>
    </recommendedName>
</protein>
<dbReference type="Pfam" id="PF00075">
    <property type="entry name" value="RNase_H"/>
    <property type="match status" value="1"/>
</dbReference>
<dbReference type="EC" id="3.1.26.4" evidence="3"/>
<evidence type="ECO:0000313" key="11">
    <source>
        <dbReference type="Proteomes" id="UP001175227"/>
    </source>
</evidence>
<evidence type="ECO:0000256" key="7">
    <source>
        <dbReference type="ARBA" id="ARBA00022801"/>
    </source>
</evidence>
<dbReference type="InterPro" id="IPR036397">
    <property type="entry name" value="RNaseH_sf"/>
</dbReference>
<comment type="similarity">
    <text evidence="2">Belongs to the RNase H family.</text>
</comment>
<dbReference type="SUPFAM" id="SSF56219">
    <property type="entry name" value="DNase I-like"/>
    <property type="match status" value="1"/>
</dbReference>
<feature type="domain" description="RNase H type-1" evidence="9">
    <location>
        <begin position="774"/>
        <end position="886"/>
    </location>
</feature>
<dbReference type="GO" id="GO:0046872">
    <property type="term" value="F:metal ion binding"/>
    <property type="evidence" value="ECO:0007669"/>
    <property type="project" value="UniProtKB-KW"/>
</dbReference>
<feature type="region of interest" description="Disordered" evidence="8">
    <location>
        <begin position="696"/>
        <end position="728"/>
    </location>
</feature>
<evidence type="ECO:0000256" key="8">
    <source>
        <dbReference type="SAM" id="MobiDB-lite"/>
    </source>
</evidence>
<keyword evidence="4" id="KW-0540">Nuclease</keyword>
<feature type="compositionally biased region" description="Basic and acidic residues" evidence="8">
    <location>
        <begin position="696"/>
        <end position="707"/>
    </location>
</feature>
<evidence type="ECO:0000256" key="4">
    <source>
        <dbReference type="ARBA" id="ARBA00022722"/>
    </source>
</evidence>
<dbReference type="SUPFAM" id="SSF53098">
    <property type="entry name" value="Ribonuclease H-like"/>
    <property type="match status" value="1"/>
</dbReference>
<dbReference type="GO" id="GO:0043137">
    <property type="term" value="P:DNA replication, removal of RNA primer"/>
    <property type="evidence" value="ECO:0007669"/>
    <property type="project" value="TreeGrafter"/>
</dbReference>
<feature type="compositionally biased region" description="Basic and acidic residues" evidence="8">
    <location>
        <begin position="761"/>
        <end position="771"/>
    </location>
</feature>
<dbReference type="GO" id="GO:0004523">
    <property type="term" value="F:RNA-DNA hybrid ribonuclease activity"/>
    <property type="evidence" value="ECO:0007669"/>
    <property type="project" value="UniProtKB-EC"/>
</dbReference>
<dbReference type="PANTHER" id="PTHR10642:SF26">
    <property type="entry name" value="RIBONUCLEASE H1"/>
    <property type="match status" value="1"/>
</dbReference>
<dbReference type="InterPro" id="IPR036691">
    <property type="entry name" value="Endo/exonu/phosph_ase_sf"/>
</dbReference>
<evidence type="ECO:0000259" key="9">
    <source>
        <dbReference type="PROSITE" id="PS50879"/>
    </source>
</evidence>
<evidence type="ECO:0000256" key="2">
    <source>
        <dbReference type="ARBA" id="ARBA00005300"/>
    </source>
</evidence>
<evidence type="ECO:0000256" key="5">
    <source>
        <dbReference type="ARBA" id="ARBA00022723"/>
    </source>
</evidence>
<dbReference type="Gene3D" id="3.30.420.10">
    <property type="entry name" value="Ribonuclease H-like superfamily/Ribonuclease H"/>
    <property type="match status" value="1"/>
</dbReference>
<feature type="non-terminal residue" evidence="10">
    <location>
        <position position="1"/>
    </location>
</feature>
<keyword evidence="11" id="KW-1185">Reference proteome</keyword>
<reference evidence="10" key="1">
    <citation type="submission" date="2023-06" db="EMBL/GenBank/DDBJ databases">
        <authorList>
            <consortium name="Lawrence Berkeley National Laboratory"/>
            <person name="Ahrendt S."/>
            <person name="Sahu N."/>
            <person name="Indic B."/>
            <person name="Wong-Bajracharya J."/>
            <person name="Merenyi Z."/>
            <person name="Ke H.-M."/>
            <person name="Monk M."/>
            <person name="Kocsube S."/>
            <person name="Drula E."/>
            <person name="Lipzen A."/>
            <person name="Balint B."/>
            <person name="Henrissat B."/>
            <person name="Andreopoulos B."/>
            <person name="Martin F.M."/>
            <person name="Harder C.B."/>
            <person name="Rigling D."/>
            <person name="Ford K.L."/>
            <person name="Foster G.D."/>
            <person name="Pangilinan J."/>
            <person name="Papanicolaou A."/>
            <person name="Barry K."/>
            <person name="LaButti K."/>
            <person name="Viragh M."/>
            <person name="Koriabine M."/>
            <person name="Yan M."/>
            <person name="Riley R."/>
            <person name="Champramary S."/>
            <person name="Plett K.L."/>
            <person name="Tsai I.J."/>
            <person name="Slot J."/>
            <person name="Sipos G."/>
            <person name="Plett J."/>
            <person name="Nagy L.G."/>
            <person name="Grigoriev I.V."/>
        </authorList>
    </citation>
    <scope>NUCLEOTIDE SEQUENCE</scope>
    <source>
        <strain evidence="10">ICMP 16352</strain>
    </source>
</reference>
<evidence type="ECO:0000256" key="6">
    <source>
        <dbReference type="ARBA" id="ARBA00022759"/>
    </source>
</evidence>
<comment type="catalytic activity">
    <reaction evidence="1">
        <text>Endonucleolytic cleavage to 5'-phosphomonoester.</text>
        <dbReference type="EC" id="3.1.26.4"/>
    </reaction>
</comment>
<proteinExistence type="inferred from homology"/>
<comment type="caution">
    <text evidence="10">The sequence shown here is derived from an EMBL/GenBank/DDBJ whole genome shotgun (WGS) entry which is preliminary data.</text>
</comment>
<name>A0AA39NWU9_9AGAR</name>
<accession>A0AA39NWU9</accession>
<keyword evidence="6" id="KW-0255">Endonuclease</keyword>
<dbReference type="GO" id="GO:0003676">
    <property type="term" value="F:nucleic acid binding"/>
    <property type="evidence" value="ECO:0007669"/>
    <property type="project" value="InterPro"/>
</dbReference>
<sequence length="886" mass="101009">MKQKRISVLTLQETHLSEDYANTIRSLYGKRLSIHFSASEENATGKAGVAIVLNKDLVRTDEASTTELIPGRALLLQAPWHAGSTFRWLAVYAPNNEKESKEMWEMLTQMWIDLRLPNPDGMSGDFNLVEDAVDRLPVHEDNKSMVDAFRNFRTKLMLRDGWREANEDARDFSFTQMSGKFSRSRIDRIYVSKKLLKNCDEWDIRNPPIGTDHRVVSVKITHPRAPYIGKGRWTMPLHLLRNEKALKEADDIVKRMASELKDIASMRSDENNPQLVYARGKEEISRILRRYARRSLPMKQAKMAELQASLDATLCDSTLVEDDRLITAALLQQKIIRIQQEINENRQTSNLVRAKLEMETVSKYWMNIGNSRPPRDTIQELHQPGSNPPRALRRSDVMAETARDYYDDLQQQETFPEMSEDERKEVTEDVLKEIDPEPPPETLESLGEILLYEEILEALKSAAKGKAAGLDGIPYEFWLLLYNRDFAWDNQGKAPVNTTILAAPIQDGGLQLLDIAMRNDAIEVMKLKSYLKLDGERPKAAYVKDIIINRHIKKGLPRTAAIANTFLQTWSVNSQKNTQLPQHIASMLRVAATYNTRLDMLSPSQTVQRQIPIWHHFGLTMAKQKRYGSKICQCLMNIHQVETAGDMERVARRLDDHTHKTRKDCKCNECKDDRRNRGCSNPNQCAQRAKYMLDSLEEKWDPRRPDQEDGLSLTEETRNQNLTAKEENEVLRFDPDIDRENSLTEGMRIFTSGSATCPRPARRDMGGSNHGDEPVTVTIAYTDGSAYDNGMASACAGAGVWFGDDDERNISIRLPGPYQTNNAAEIRAVLERVLAAVRNETIMTISDSKYVLEGLVFNLKRWENSGWIGVSNSEVWKATAAALRQR</sequence>
<feature type="region of interest" description="Disordered" evidence="8">
    <location>
        <begin position="751"/>
        <end position="771"/>
    </location>
</feature>
<evidence type="ECO:0000256" key="1">
    <source>
        <dbReference type="ARBA" id="ARBA00000077"/>
    </source>
</evidence>
<dbReference type="Proteomes" id="UP001175227">
    <property type="component" value="Unassembled WGS sequence"/>
</dbReference>
<dbReference type="InterPro" id="IPR012337">
    <property type="entry name" value="RNaseH-like_sf"/>
</dbReference>
<keyword evidence="5" id="KW-0479">Metal-binding</keyword>
<dbReference type="EMBL" id="JAUEPR010000033">
    <property type="protein sequence ID" value="KAK0473334.1"/>
    <property type="molecule type" value="Genomic_DNA"/>
</dbReference>
<keyword evidence="7" id="KW-0378">Hydrolase</keyword>
<dbReference type="PROSITE" id="PS50879">
    <property type="entry name" value="RNASE_H_1"/>
    <property type="match status" value="1"/>
</dbReference>